<dbReference type="Proteomes" id="UP000179243">
    <property type="component" value="Unassembled WGS sequence"/>
</dbReference>
<dbReference type="AlphaFoldDB" id="A0A1F7FDP9"/>
<evidence type="ECO:0000313" key="4">
    <source>
        <dbReference type="Proteomes" id="UP000179243"/>
    </source>
</evidence>
<dbReference type="Pfam" id="PF13279">
    <property type="entry name" value="4HBT_2"/>
    <property type="match status" value="1"/>
</dbReference>
<dbReference type="PIRSF" id="PIRSF003230">
    <property type="entry name" value="YbgC"/>
    <property type="match status" value="1"/>
</dbReference>
<evidence type="ECO:0000256" key="1">
    <source>
        <dbReference type="ARBA" id="ARBA00005953"/>
    </source>
</evidence>
<evidence type="ECO:0000313" key="3">
    <source>
        <dbReference type="EMBL" id="OGK04642.1"/>
    </source>
</evidence>
<name>A0A1F7FDP9_UNCRA</name>
<dbReference type="InterPro" id="IPR029069">
    <property type="entry name" value="HotDog_dom_sf"/>
</dbReference>
<accession>A0A1F7FDP9</accession>
<dbReference type="CDD" id="cd00586">
    <property type="entry name" value="4HBT"/>
    <property type="match status" value="1"/>
</dbReference>
<evidence type="ECO:0000256" key="2">
    <source>
        <dbReference type="ARBA" id="ARBA00022801"/>
    </source>
</evidence>
<organism evidence="3 4">
    <name type="scientific">Candidatus Raymondbacteria bacterium RIFOXYD12_FULL_49_13</name>
    <dbReference type="NCBI Taxonomy" id="1817890"/>
    <lineage>
        <taxon>Bacteria</taxon>
        <taxon>Raymondiibacteriota</taxon>
    </lineage>
</organism>
<sequence length="130" mass="14522">MPLEHSTDIMVRYAETDQMGMVHHVSYAVYFEEARTKNLAAAGLPYHLMEERGVLLPVVELTLQYLKPAKFGEYVTVKSVISPPQGARLRVEYRILRGDDLLVTGSTIHAFMGKNGRPIRPPGDIIAVLS</sequence>
<dbReference type="Gene3D" id="3.10.129.10">
    <property type="entry name" value="Hotdog Thioesterase"/>
    <property type="match status" value="1"/>
</dbReference>
<comment type="caution">
    <text evidence="3">The sequence shown here is derived from an EMBL/GenBank/DDBJ whole genome shotgun (WGS) entry which is preliminary data.</text>
</comment>
<dbReference type="GO" id="GO:0047617">
    <property type="term" value="F:fatty acyl-CoA hydrolase activity"/>
    <property type="evidence" value="ECO:0007669"/>
    <property type="project" value="TreeGrafter"/>
</dbReference>
<dbReference type="InterPro" id="IPR006684">
    <property type="entry name" value="YbgC/YbaW"/>
</dbReference>
<keyword evidence="2" id="KW-0378">Hydrolase</keyword>
<dbReference type="EMBL" id="MFYX01000067">
    <property type="protein sequence ID" value="OGK04642.1"/>
    <property type="molecule type" value="Genomic_DNA"/>
</dbReference>
<reference evidence="3 4" key="1">
    <citation type="journal article" date="2016" name="Nat. Commun.">
        <title>Thousands of microbial genomes shed light on interconnected biogeochemical processes in an aquifer system.</title>
        <authorList>
            <person name="Anantharaman K."/>
            <person name="Brown C.T."/>
            <person name="Hug L.A."/>
            <person name="Sharon I."/>
            <person name="Castelle C.J."/>
            <person name="Probst A.J."/>
            <person name="Thomas B.C."/>
            <person name="Singh A."/>
            <person name="Wilkins M.J."/>
            <person name="Karaoz U."/>
            <person name="Brodie E.L."/>
            <person name="Williams K.H."/>
            <person name="Hubbard S.S."/>
            <person name="Banfield J.F."/>
        </authorList>
    </citation>
    <scope>NUCLEOTIDE SEQUENCE [LARGE SCALE GENOMIC DNA]</scope>
</reference>
<dbReference type="NCBIfam" id="TIGR00051">
    <property type="entry name" value="YbgC/FadM family acyl-CoA thioesterase"/>
    <property type="match status" value="1"/>
</dbReference>
<dbReference type="SUPFAM" id="SSF54637">
    <property type="entry name" value="Thioesterase/thiol ester dehydrase-isomerase"/>
    <property type="match status" value="1"/>
</dbReference>
<comment type="similarity">
    <text evidence="1">Belongs to the 4-hydroxybenzoyl-CoA thioesterase family.</text>
</comment>
<dbReference type="PANTHER" id="PTHR31793">
    <property type="entry name" value="4-HYDROXYBENZOYL-COA THIOESTERASE FAMILY MEMBER"/>
    <property type="match status" value="1"/>
</dbReference>
<gene>
    <name evidence="3" type="ORF">A2519_20920</name>
</gene>
<dbReference type="InterPro" id="IPR050563">
    <property type="entry name" value="4-hydroxybenzoyl-CoA_TE"/>
</dbReference>
<proteinExistence type="inferred from homology"/>
<protein>
    <submittedName>
        <fullName evidence="3">Uncharacterized protein</fullName>
    </submittedName>
</protein>
<dbReference type="PANTHER" id="PTHR31793:SF27">
    <property type="entry name" value="NOVEL THIOESTERASE SUPERFAMILY DOMAIN AND SAPOSIN A-TYPE DOMAIN CONTAINING PROTEIN (0610012H03RIK)"/>
    <property type="match status" value="1"/>
</dbReference>